<reference evidence="1 2" key="1">
    <citation type="submission" date="2020-03" db="EMBL/GenBank/DDBJ databases">
        <title>Whole genome shotgun sequence of Phytohabitans houttuyneae NBRC 108639.</title>
        <authorList>
            <person name="Komaki H."/>
            <person name="Tamura T."/>
        </authorList>
    </citation>
    <scope>NUCLEOTIDE SEQUENCE [LARGE SCALE GENOMIC DNA]</scope>
    <source>
        <strain evidence="1 2">NBRC 108639</strain>
    </source>
</reference>
<organism evidence="1 2">
    <name type="scientific">Phytohabitans houttuyneae</name>
    <dbReference type="NCBI Taxonomy" id="1076126"/>
    <lineage>
        <taxon>Bacteria</taxon>
        <taxon>Bacillati</taxon>
        <taxon>Actinomycetota</taxon>
        <taxon>Actinomycetes</taxon>
        <taxon>Micromonosporales</taxon>
        <taxon>Micromonosporaceae</taxon>
    </lineage>
</organism>
<evidence type="ECO:0000313" key="2">
    <source>
        <dbReference type="Proteomes" id="UP000482800"/>
    </source>
</evidence>
<protein>
    <submittedName>
        <fullName evidence="1">Uncharacterized protein</fullName>
    </submittedName>
</protein>
<name>A0A6V8K371_9ACTN</name>
<comment type="caution">
    <text evidence="1">The sequence shown here is derived from an EMBL/GenBank/DDBJ whole genome shotgun (WGS) entry which is preliminary data.</text>
</comment>
<dbReference type="RefSeq" id="WP_173053294.1">
    <property type="nucleotide sequence ID" value="NZ_BAABGO010000003.1"/>
</dbReference>
<sequence>MTTLNSVVSLQDRSAGDPVRGHLAAGLLVDEDLVLVPTPPVHVGPEGRSFDAVVMPVGGDAAERIAPRRVALLRFDARRKPTRKTPPVLAYVQLAEPSGLPRPVFGDFTAAELYGALWRHGDYWRALVEVGAIPEEVPPIVSDLLERIPVAPAGTVDAEPTWHFQLYDNADELAARSCPPPLSCHGRRVFGDG</sequence>
<dbReference type="EMBL" id="BLPF01000001">
    <property type="protein sequence ID" value="GFJ76416.1"/>
    <property type="molecule type" value="Genomic_DNA"/>
</dbReference>
<dbReference type="AlphaFoldDB" id="A0A6V8K371"/>
<proteinExistence type="predicted"/>
<accession>A0A6V8K371</accession>
<evidence type="ECO:0000313" key="1">
    <source>
        <dbReference type="EMBL" id="GFJ76416.1"/>
    </source>
</evidence>
<gene>
    <name evidence="1" type="ORF">Phou_005960</name>
</gene>
<dbReference type="Proteomes" id="UP000482800">
    <property type="component" value="Unassembled WGS sequence"/>
</dbReference>
<reference evidence="1 2" key="2">
    <citation type="submission" date="2020-03" db="EMBL/GenBank/DDBJ databases">
        <authorList>
            <person name="Ichikawa N."/>
            <person name="Kimura A."/>
            <person name="Kitahashi Y."/>
            <person name="Uohara A."/>
        </authorList>
    </citation>
    <scope>NUCLEOTIDE SEQUENCE [LARGE SCALE GENOMIC DNA]</scope>
    <source>
        <strain evidence="1 2">NBRC 108639</strain>
    </source>
</reference>
<keyword evidence="2" id="KW-1185">Reference proteome</keyword>